<dbReference type="Pfam" id="PF11185">
    <property type="entry name" value="DUF2971"/>
    <property type="match status" value="1"/>
</dbReference>
<sequence>MNNDNLRRYTNLPSLLYMLTKKKITLLDPDTWDDKNDSWFLDIYTEEKKLQKTLALCMTRKNETYHHWSVFTSRENGVCIVFDYDKLVAHLNRQKGIIHGLVRYMTLDKMRKNNIDIDELPFLKRYAFTDETEYRIIYPSTENISVKNISLPVDAIKKISINPWAPKTLFEAVREVINNIDGCENIKVGHSSLVNNKEWCKIGSRIKTIVEK</sequence>
<proteinExistence type="predicted"/>
<name>A0A5I2M411_SALET</name>
<reference evidence="1" key="1">
    <citation type="submission" date="2018-06" db="EMBL/GenBank/DDBJ databases">
        <authorList>
            <person name="Ashton P.M."/>
            <person name="Dallman T."/>
            <person name="Nair S."/>
            <person name="De Pinna E."/>
            <person name="Peters T."/>
            <person name="Grant K."/>
        </authorList>
    </citation>
    <scope>NUCLEOTIDE SEQUENCE</scope>
    <source>
        <strain evidence="1">45256</strain>
    </source>
</reference>
<dbReference type="AlphaFoldDB" id="A0A5I2M411"/>
<protein>
    <submittedName>
        <fullName evidence="1">DUF2971 domain-containing protein</fullName>
    </submittedName>
</protein>
<dbReference type="InterPro" id="IPR021352">
    <property type="entry name" value="DUF2971"/>
</dbReference>
<dbReference type="EMBL" id="AAHFHJ010000001">
    <property type="protein sequence ID" value="EBV4567620.1"/>
    <property type="molecule type" value="Genomic_DNA"/>
</dbReference>
<accession>A0A5I2M411</accession>
<comment type="caution">
    <text evidence="1">The sequence shown here is derived from an EMBL/GenBank/DDBJ whole genome shotgun (WGS) entry which is preliminary data.</text>
</comment>
<evidence type="ECO:0000313" key="1">
    <source>
        <dbReference type="EMBL" id="EBV4567620.1"/>
    </source>
</evidence>
<gene>
    <name evidence="1" type="ORF">DOW48_01015</name>
</gene>
<organism evidence="1">
    <name type="scientific">Salmonella enterica subsp. enterica serovar Nima</name>
    <dbReference type="NCBI Taxonomy" id="940233"/>
    <lineage>
        <taxon>Bacteria</taxon>
        <taxon>Pseudomonadati</taxon>
        <taxon>Pseudomonadota</taxon>
        <taxon>Gammaproteobacteria</taxon>
        <taxon>Enterobacterales</taxon>
        <taxon>Enterobacteriaceae</taxon>
        <taxon>Salmonella</taxon>
    </lineage>
</organism>